<name>A0A5C5YAU0_9PLAN</name>
<dbReference type="Gene3D" id="2.60.120.200">
    <property type="match status" value="1"/>
</dbReference>
<reference evidence="3 4" key="1">
    <citation type="submission" date="2019-02" db="EMBL/GenBank/DDBJ databases">
        <title>Deep-cultivation of Planctomycetes and their phenomic and genomic characterization uncovers novel biology.</title>
        <authorList>
            <person name="Wiegand S."/>
            <person name="Jogler M."/>
            <person name="Boedeker C."/>
            <person name="Pinto D."/>
            <person name="Vollmers J."/>
            <person name="Rivas-Marin E."/>
            <person name="Kohn T."/>
            <person name="Peeters S.H."/>
            <person name="Heuer A."/>
            <person name="Rast P."/>
            <person name="Oberbeckmann S."/>
            <person name="Bunk B."/>
            <person name="Jeske O."/>
            <person name="Meyerdierks A."/>
            <person name="Storesund J.E."/>
            <person name="Kallscheuer N."/>
            <person name="Luecker S."/>
            <person name="Lage O.M."/>
            <person name="Pohl T."/>
            <person name="Merkel B.J."/>
            <person name="Hornburger P."/>
            <person name="Mueller R.-W."/>
            <person name="Bruemmer F."/>
            <person name="Labrenz M."/>
            <person name="Spormann A.M."/>
            <person name="Op Den Camp H."/>
            <person name="Overmann J."/>
            <person name="Amann R."/>
            <person name="Jetten M.S.M."/>
            <person name="Mascher T."/>
            <person name="Medema M.H."/>
            <person name="Devos D.P."/>
            <person name="Kaster A.-K."/>
            <person name="Ovreas L."/>
            <person name="Rohde M."/>
            <person name="Galperin M.Y."/>
            <person name="Jogler C."/>
        </authorList>
    </citation>
    <scope>NUCLEOTIDE SEQUENCE [LARGE SCALE GENOMIC DNA]</scope>
    <source>
        <strain evidence="3 4">Pan14r</strain>
    </source>
</reference>
<keyword evidence="1" id="KW-0812">Transmembrane</keyword>
<dbReference type="OrthoDB" id="258532at2"/>
<dbReference type="Pfam" id="PF13385">
    <property type="entry name" value="Laminin_G_3"/>
    <property type="match status" value="1"/>
</dbReference>
<dbReference type="InterPro" id="IPR013320">
    <property type="entry name" value="ConA-like_dom_sf"/>
</dbReference>
<dbReference type="InterPro" id="IPR006860">
    <property type="entry name" value="FecR"/>
</dbReference>
<evidence type="ECO:0000313" key="3">
    <source>
        <dbReference type="EMBL" id="TWT71435.1"/>
    </source>
</evidence>
<protein>
    <submittedName>
        <fullName evidence="3">FecR protein</fullName>
    </submittedName>
</protein>
<keyword evidence="1" id="KW-1133">Transmembrane helix</keyword>
<keyword evidence="4" id="KW-1185">Reference proteome</keyword>
<dbReference type="EMBL" id="SJPL01000001">
    <property type="protein sequence ID" value="TWT71435.1"/>
    <property type="molecule type" value="Genomic_DNA"/>
</dbReference>
<dbReference type="GO" id="GO:0016989">
    <property type="term" value="F:sigma factor antagonist activity"/>
    <property type="evidence" value="ECO:0007669"/>
    <property type="project" value="TreeGrafter"/>
</dbReference>
<comment type="caution">
    <text evidence="3">The sequence shown here is derived from an EMBL/GenBank/DDBJ whole genome shotgun (WGS) entry which is preliminary data.</text>
</comment>
<dbReference type="AlphaFoldDB" id="A0A5C5YAU0"/>
<evidence type="ECO:0000313" key="4">
    <source>
        <dbReference type="Proteomes" id="UP000317238"/>
    </source>
</evidence>
<dbReference type="PANTHER" id="PTHR30273">
    <property type="entry name" value="PERIPLASMIC SIGNAL SENSOR AND SIGMA FACTOR ACTIVATOR FECR-RELATED"/>
    <property type="match status" value="1"/>
</dbReference>
<feature type="domain" description="FecR protein" evidence="2">
    <location>
        <begin position="171"/>
        <end position="240"/>
    </location>
</feature>
<dbReference type="PANTHER" id="PTHR30273:SF2">
    <property type="entry name" value="PROTEIN FECR"/>
    <property type="match status" value="1"/>
</dbReference>
<keyword evidence="1" id="KW-0472">Membrane</keyword>
<evidence type="ECO:0000259" key="2">
    <source>
        <dbReference type="Pfam" id="PF04773"/>
    </source>
</evidence>
<dbReference type="SUPFAM" id="SSF49899">
    <property type="entry name" value="Concanavalin A-like lectins/glucanases"/>
    <property type="match status" value="1"/>
</dbReference>
<dbReference type="RefSeq" id="WP_146439768.1">
    <property type="nucleotide sequence ID" value="NZ_SJPL01000001.1"/>
</dbReference>
<evidence type="ECO:0000256" key="1">
    <source>
        <dbReference type="SAM" id="Phobius"/>
    </source>
</evidence>
<feature type="transmembrane region" description="Helical" evidence="1">
    <location>
        <begin position="77"/>
        <end position="98"/>
    </location>
</feature>
<dbReference type="Gene3D" id="2.60.120.1440">
    <property type="match status" value="1"/>
</dbReference>
<accession>A0A5C5YAU0</accession>
<gene>
    <name evidence="3" type="ORF">Pan14r_37450</name>
</gene>
<organism evidence="3 4">
    <name type="scientific">Crateriforma conspicua</name>
    <dbReference type="NCBI Taxonomy" id="2527996"/>
    <lineage>
        <taxon>Bacteria</taxon>
        <taxon>Pseudomonadati</taxon>
        <taxon>Planctomycetota</taxon>
        <taxon>Planctomycetia</taxon>
        <taxon>Planctomycetales</taxon>
        <taxon>Planctomycetaceae</taxon>
        <taxon>Crateriforma</taxon>
    </lineage>
</organism>
<dbReference type="Proteomes" id="UP000317238">
    <property type="component" value="Unassembled WGS sequence"/>
</dbReference>
<dbReference type="InterPro" id="IPR012373">
    <property type="entry name" value="Ferrdict_sens_TM"/>
</dbReference>
<proteinExistence type="predicted"/>
<dbReference type="Pfam" id="PF04773">
    <property type="entry name" value="FecR"/>
    <property type="match status" value="1"/>
</dbReference>
<sequence length="550" mass="60121">MDNHRLNELTLAHLDGCISDSEFAELQQLLESDADARTRYVEMARLDSELRESGGAFDEPASEKSPQLSTWSRMPRVAQTLVIAATVLILLVPTWMMVRPDRPVGNQVGGTTNATPSKPVRSVAVISAEADAVWTAEDGKRIGKGTALEPGMLNLAEGLAQIDFFSGASMTLSGPTVIELRSRNLAVLHRGRVRANVPPAARGFEIQTADVRLEDLGTSFGIVAGDNGQSDVVVFDGEVRAVDREADELSLLAGDTAHLVEGGATMSSSQELGEFPDILAIIERSGDLVQSRYARWKAAATDRRSDPRLIAYYDFENLTDTSRRLANRAVAGSGSELDGGIVGARVADGRWPGKPALDFRGEGDRVRFNIPGEFDAMTLYAWVRIDALDRDLNSLFLTDHFDPGEIHWQLSVHGSLHFATSPIGVPPAPAGFEVAPNEQIQAENRRFWSENFWDASQSGHWFLLATTVDRAKQPSVVHYINGQPVGFNGGSNMDRPLPKLRIGYADLGNWTDPIWAKAIRSLNGRIDEFAIYSAALEANEIRTIYMQGRP</sequence>